<accession>I5C2V0</accession>
<comment type="caution">
    <text evidence="2">The sequence shown here is derived from an EMBL/GenBank/DDBJ whole genome shotgun (WGS) entry which is preliminary data.</text>
</comment>
<name>I5C2V0_9BACT</name>
<keyword evidence="1" id="KW-0732">Signal</keyword>
<reference evidence="2 3" key="1">
    <citation type="submission" date="2012-05" db="EMBL/GenBank/DDBJ databases">
        <title>Genome sequence of Nitritalea halalkaliphila LW7.</title>
        <authorList>
            <person name="Jangir P.K."/>
            <person name="Singh A."/>
            <person name="Shivaji S."/>
            <person name="Sharma R."/>
        </authorList>
    </citation>
    <scope>NUCLEOTIDE SEQUENCE [LARGE SCALE GENOMIC DNA]</scope>
    <source>
        <strain evidence="2 3">LW7</strain>
    </source>
</reference>
<sequence length="684" mass="78303">MTSFIKKAGLLLLFWAGMLTLACAQEDPNFERLLENILFSTQAEDLDLEALQEQLLEALSQPRGVNEISGAEIQALGIWTKREIDAFLQFREEFGPFQSLYELQGIEALSLESLQLFLPFVQLQAPLADTGNLRDNLKKGGTWDILQRAARTLETRRGFRTDAGPAAYLGDPWQHLLLARYAKPGAFSFGLTLSKQPGEAFLWDPQTRRLGYNHQGFHAALYPKGRMRALILGDYVLQFGQGLVFGGGFQVGKGAETITSLRQSSKGSRPFTGTMPFGYFRGATVTFQEKGHQLSLMASSQKRDARFHEPDADTEETFSLRIRSFPTVGRYRTASELAAKQQQRVMDLGGNYHYSGAKGLWEVGINVLHTNFGQKWMPIPNRYNQQRFRGQQHTVGSLYGSLNWENHLLFGEFAQSMGRGAAYTVGLMSALHPQLSLSLLWRDYAPDFSSFYAAAFAENTRPENEKGLYVGLKYEKGRRWLLTTYADFFSFREARFRAYGPGDGYEYLLRLRFSPYKTDEWIFFTRYTQKDRNAPQQEGVRLFQLWGTHRTQAVLNFSKRFQEGWESRTRLQWAQFRHGNLEPSRGFALAQDLHYRLHTWRFSARMALFQTDDFDTRQYLFEQQVFRAFSIPAFHGRGQRTYLLVSKRLGDRFTFYGRIARTCTQISGPLAVAGKKSKGTRSMT</sequence>
<protein>
    <recommendedName>
        <fullName evidence="4">Helix-hairpin-helix domain-containing protein</fullName>
    </recommendedName>
</protein>
<dbReference type="PROSITE" id="PS51257">
    <property type="entry name" value="PROKAR_LIPOPROTEIN"/>
    <property type="match status" value="1"/>
</dbReference>
<evidence type="ECO:0000256" key="1">
    <source>
        <dbReference type="SAM" id="SignalP"/>
    </source>
</evidence>
<keyword evidence="3" id="KW-1185">Reference proteome</keyword>
<feature type="chain" id="PRO_5003700375" description="Helix-hairpin-helix domain-containing protein" evidence="1">
    <location>
        <begin position="25"/>
        <end position="684"/>
    </location>
</feature>
<feature type="signal peptide" evidence="1">
    <location>
        <begin position="1"/>
        <end position="24"/>
    </location>
</feature>
<dbReference type="RefSeq" id="WP_009055216.1">
    <property type="nucleotide sequence ID" value="NZ_AJYA01000023.1"/>
</dbReference>
<evidence type="ECO:0008006" key="4">
    <source>
        <dbReference type="Google" id="ProtNLM"/>
    </source>
</evidence>
<organism evidence="2 3">
    <name type="scientific">Nitritalea halalkaliphila LW7</name>
    <dbReference type="NCBI Taxonomy" id="1189621"/>
    <lineage>
        <taxon>Bacteria</taxon>
        <taxon>Pseudomonadati</taxon>
        <taxon>Bacteroidota</taxon>
        <taxon>Cytophagia</taxon>
        <taxon>Cytophagales</taxon>
        <taxon>Cyclobacteriaceae</taxon>
        <taxon>Nitritalea</taxon>
    </lineage>
</organism>
<gene>
    <name evidence="2" type="ORF">A3SI_10974</name>
</gene>
<dbReference type="EMBL" id="AJYA01000023">
    <property type="protein sequence ID" value="EIM76152.1"/>
    <property type="molecule type" value="Genomic_DNA"/>
</dbReference>
<evidence type="ECO:0000313" key="3">
    <source>
        <dbReference type="Proteomes" id="UP000005551"/>
    </source>
</evidence>
<dbReference type="Proteomes" id="UP000005551">
    <property type="component" value="Unassembled WGS sequence"/>
</dbReference>
<evidence type="ECO:0000313" key="2">
    <source>
        <dbReference type="EMBL" id="EIM76152.1"/>
    </source>
</evidence>
<dbReference type="STRING" id="1189621.A3SI_10974"/>
<dbReference type="AlphaFoldDB" id="I5C2V0"/>
<dbReference type="OrthoDB" id="9766750at2"/>
<dbReference type="PATRIC" id="fig|1189621.3.peg.2287"/>
<proteinExistence type="predicted"/>